<dbReference type="EMBL" id="BMXR01000014">
    <property type="protein sequence ID" value="GGX71536.1"/>
    <property type="molecule type" value="Genomic_DNA"/>
</dbReference>
<evidence type="ECO:0000313" key="2">
    <source>
        <dbReference type="Proteomes" id="UP000626148"/>
    </source>
</evidence>
<keyword evidence="2" id="KW-1185">Reference proteome</keyword>
<reference evidence="1" key="1">
    <citation type="journal article" date="2014" name="Int. J. Syst. Evol. Microbiol.">
        <title>Complete genome sequence of Corynebacterium casei LMG S-19264T (=DSM 44701T), isolated from a smear-ripened cheese.</title>
        <authorList>
            <consortium name="US DOE Joint Genome Institute (JGI-PGF)"/>
            <person name="Walter F."/>
            <person name="Albersmeier A."/>
            <person name="Kalinowski J."/>
            <person name="Ruckert C."/>
        </authorList>
    </citation>
    <scope>NUCLEOTIDE SEQUENCE</scope>
    <source>
        <strain evidence="1">KCTC 22169</strain>
    </source>
</reference>
<dbReference type="Pfam" id="PF12007">
    <property type="entry name" value="DUF3501"/>
    <property type="match status" value="1"/>
</dbReference>
<evidence type="ECO:0008006" key="3">
    <source>
        <dbReference type="Google" id="ProtNLM"/>
    </source>
</evidence>
<reference evidence="1" key="2">
    <citation type="submission" date="2020-09" db="EMBL/GenBank/DDBJ databases">
        <authorList>
            <person name="Sun Q."/>
            <person name="Kim S."/>
        </authorList>
    </citation>
    <scope>NUCLEOTIDE SEQUENCE</scope>
    <source>
        <strain evidence="1">KCTC 22169</strain>
    </source>
</reference>
<organism evidence="1 2">
    <name type="scientific">Saccharospirillum salsuginis</name>
    <dbReference type="NCBI Taxonomy" id="418750"/>
    <lineage>
        <taxon>Bacteria</taxon>
        <taxon>Pseudomonadati</taxon>
        <taxon>Pseudomonadota</taxon>
        <taxon>Gammaproteobacteria</taxon>
        <taxon>Oceanospirillales</taxon>
        <taxon>Saccharospirillaceae</taxon>
        <taxon>Saccharospirillum</taxon>
    </lineage>
</organism>
<dbReference type="AlphaFoldDB" id="A0A918KPI8"/>
<proteinExistence type="predicted"/>
<name>A0A918KPI8_9GAMM</name>
<sequence>MNKLTHDALWPLEAYARKRDEFRAQVMAHKRDRQVALGDHVRLLFEDEMTIRYQIQEMLRIEKVFEPEGIQDELDAYNPLIPDGQNWKATLMIEFGDPAVRKQELAKLIGIEEAVWMKVNGFDKVHPITNEDLERSNDEKTSSVHFMRFELAPEMVQAVKAGADIYTGCNHSYYSVPAFKLRPEVRNALSEDLIAPS</sequence>
<dbReference type="InterPro" id="IPR021890">
    <property type="entry name" value="DUF3501"/>
</dbReference>
<gene>
    <name evidence="1" type="ORF">GCM10007392_43830</name>
</gene>
<evidence type="ECO:0000313" key="1">
    <source>
        <dbReference type="EMBL" id="GGX71536.1"/>
    </source>
</evidence>
<dbReference type="RefSeq" id="WP_189612811.1">
    <property type="nucleotide sequence ID" value="NZ_BMXR01000014.1"/>
</dbReference>
<protein>
    <recommendedName>
        <fullName evidence="3">DUF3501 family protein</fullName>
    </recommendedName>
</protein>
<comment type="caution">
    <text evidence="1">The sequence shown here is derived from an EMBL/GenBank/DDBJ whole genome shotgun (WGS) entry which is preliminary data.</text>
</comment>
<dbReference type="Proteomes" id="UP000626148">
    <property type="component" value="Unassembled WGS sequence"/>
</dbReference>
<accession>A0A918KPI8</accession>